<sequence>MSAKTVYERAPLGALIRYSNGEARPPERHNRKLRAWEHENGTGRLIKKTPAVQRPTYSLPAGFTLHEGNFGSEGVIVLVVNKSYSVDSRLHFEIVEEPQPGAVRVMTSFNGDDELQHLAPDMASAEAWLVEHRYPGARLEVVGEPVDIPLALGEAA</sequence>
<dbReference type="PIRSF" id="PIRSF036055">
    <property type="entry name" value="UCP036055"/>
    <property type="match status" value="1"/>
</dbReference>
<organism evidence="1 2">
    <name type="scientific">Hephaestia caeni</name>
    <dbReference type="NCBI Taxonomy" id="645617"/>
    <lineage>
        <taxon>Bacteria</taxon>
        <taxon>Pseudomonadati</taxon>
        <taxon>Pseudomonadota</taxon>
        <taxon>Alphaproteobacteria</taxon>
        <taxon>Sphingomonadales</taxon>
        <taxon>Sphingomonadaceae</taxon>
        <taxon>Hephaestia</taxon>
    </lineage>
</organism>
<dbReference type="AlphaFoldDB" id="A0A397PA37"/>
<comment type="caution">
    <text evidence="1">The sequence shown here is derived from an EMBL/GenBank/DDBJ whole genome shotgun (WGS) entry which is preliminary data.</text>
</comment>
<evidence type="ECO:0000313" key="1">
    <source>
        <dbReference type="EMBL" id="RIA46410.1"/>
    </source>
</evidence>
<dbReference type="OrthoDB" id="8304384at2"/>
<dbReference type="InterPro" id="IPR017042">
    <property type="entry name" value="UCP036055"/>
</dbReference>
<protein>
    <submittedName>
        <fullName evidence="1">Uncharacterized protein</fullName>
    </submittedName>
</protein>
<gene>
    <name evidence="1" type="ORF">DFR49_0951</name>
</gene>
<dbReference type="RefSeq" id="WP_119034624.1">
    <property type="nucleotide sequence ID" value="NZ_QXDC01000002.1"/>
</dbReference>
<evidence type="ECO:0000313" key="2">
    <source>
        <dbReference type="Proteomes" id="UP000266568"/>
    </source>
</evidence>
<keyword evidence="2" id="KW-1185">Reference proteome</keyword>
<dbReference type="Proteomes" id="UP000266568">
    <property type="component" value="Unassembled WGS sequence"/>
</dbReference>
<reference evidence="1 2" key="1">
    <citation type="submission" date="2018-08" db="EMBL/GenBank/DDBJ databases">
        <title>Genomic Encyclopedia of Type Strains, Phase IV (KMG-IV): sequencing the most valuable type-strain genomes for metagenomic binning, comparative biology and taxonomic classification.</title>
        <authorList>
            <person name="Goeker M."/>
        </authorList>
    </citation>
    <scope>NUCLEOTIDE SEQUENCE [LARGE SCALE GENOMIC DNA]</scope>
    <source>
        <strain evidence="1 2">DSM 25527</strain>
    </source>
</reference>
<proteinExistence type="predicted"/>
<name>A0A397PA37_9SPHN</name>
<accession>A0A397PA37</accession>
<dbReference type="EMBL" id="QXDC01000002">
    <property type="protein sequence ID" value="RIA46410.1"/>
    <property type="molecule type" value="Genomic_DNA"/>
</dbReference>